<dbReference type="Proteomes" id="UP000749320">
    <property type="component" value="Unassembled WGS sequence"/>
</dbReference>
<gene>
    <name evidence="3" type="ORF">B5E91_01880</name>
    <name evidence="2" type="ORF">K8V91_00540</name>
</gene>
<dbReference type="Proteomes" id="UP000196258">
    <property type="component" value="Unassembled WGS sequence"/>
</dbReference>
<evidence type="ECO:0000313" key="2">
    <source>
        <dbReference type="EMBL" id="HJF39384.1"/>
    </source>
</evidence>
<proteinExistence type="predicted"/>
<feature type="transmembrane region" description="Helical" evidence="1">
    <location>
        <begin position="92"/>
        <end position="111"/>
    </location>
</feature>
<feature type="transmembrane region" description="Helical" evidence="1">
    <location>
        <begin position="64"/>
        <end position="86"/>
    </location>
</feature>
<reference evidence="2" key="4">
    <citation type="submission" date="2021-09" db="EMBL/GenBank/DDBJ databases">
        <authorList>
            <person name="Gilroy R."/>
        </authorList>
    </citation>
    <scope>NUCLEOTIDE SEQUENCE</scope>
    <source>
        <strain evidence="2">CHK193-16274</strain>
    </source>
</reference>
<dbReference type="AlphaFoldDB" id="A0A1Y4QC29"/>
<sequence>MNENTVMSHSKYVFLIALAIAGLVSLLLMDISYFLGIIVGYIVSLIIFQIIIKMSDLILAISSNTISLVIILFLTKLLIYGLGFFIAIKVSWINIITVFLGYFIIKITIYIDTYRQDRLDKIKNN</sequence>
<protein>
    <recommendedName>
        <fullName evidence="5">DUF3021 domain-containing protein</fullName>
    </recommendedName>
</protein>
<keyword evidence="1" id="KW-0472">Membrane</keyword>
<evidence type="ECO:0000313" key="3">
    <source>
        <dbReference type="EMBL" id="OUQ06704.1"/>
    </source>
</evidence>
<accession>A0A1Y4QC29</accession>
<keyword evidence="1" id="KW-0812">Transmembrane</keyword>
<comment type="caution">
    <text evidence="3">The sequence shown here is derived from an EMBL/GenBank/DDBJ whole genome shotgun (WGS) entry which is preliminary data.</text>
</comment>
<reference evidence="2" key="3">
    <citation type="journal article" date="2021" name="PeerJ">
        <title>Extensive microbial diversity within the chicken gut microbiome revealed by metagenomics and culture.</title>
        <authorList>
            <person name="Gilroy R."/>
            <person name="Ravi A."/>
            <person name="Getino M."/>
            <person name="Pursley I."/>
            <person name="Horton D.L."/>
            <person name="Alikhan N.F."/>
            <person name="Baker D."/>
            <person name="Gharbi K."/>
            <person name="Hall N."/>
            <person name="Watson M."/>
            <person name="Adriaenssens E.M."/>
            <person name="Foster-Nyarko E."/>
            <person name="Jarju S."/>
            <person name="Secka A."/>
            <person name="Antonio M."/>
            <person name="Oren A."/>
            <person name="Chaudhuri R.R."/>
            <person name="La Ragione R."/>
            <person name="Hildebrand F."/>
            <person name="Pallen M.J."/>
        </authorList>
    </citation>
    <scope>NUCLEOTIDE SEQUENCE</scope>
    <source>
        <strain evidence="2">CHK193-16274</strain>
    </source>
</reference>
<dbReference type="EMBL" id="NFLB01000001">
    <property type="protein sequence ID" value="OUQ06704.1"/>
    <property type="molecule type" value="Genomic_DNA"/>
</dbReference>
<feature type="transmembrane region" description="Helical" evidence="1">
    <location>
        <begin position="34"/>
        <end position="52"/>
    </location>
</feature>
<reference evidence="3" key="2">
    <citation type="journal article" date="2018" name="BMC Genomics">
        <title>Whole genome sequencing and function prediction of 133 gut anaerobes isolated from chicken caecum in pure cultures.</title>
        <authorList>
            <person name="Medvecky M."/>
            <person name="Cejkova D."/>
            <person name="Polansky O."/>
            <person name="Karasova D."/>
            <person name="Kubasova T."/>
            <person name="Cizek A."/>
            <person name="Rychlik I."/>
        </authorList>
    </citation>
    <scope>NUCLEOTIDE SEQUENCE</scope>
    <source>
        <strain evidence="3">An149</strain>
    </source>
</reference>
<reference evidence="4" key="1">
    <citation type="submission" date="2017-04" db="EMBL/GenBank/DDBJ databases">
        <title>Function of individual gut microbiota members based on whole genome sequencing of pure cultures obtained from chicken caecum.</title>
        <authorList>
            <person name="Medvecky M."/>
            <person name="Cejkova D."/>
            <person name="Polansky O."/>
            <person name="Karasova D."/>
            <person name="Kubasova T."/>
            <person name="Cizek A."/>
            <person name="Rychlik I."/>
        </authorList>
    </citation>
    <scope>NUCLEOTIDE SEQUENCE [LARGE SCALE GENOMIC DNA]</scope>
    <source>
        <strain evidence="4">An149</strain>
    </source>
</reference>
<evidence type="ECO:0000256" key="1">
    <source>
        <dbReference type="SAM" id="Phobius"/>
    </source>
</evidence>
<dbReference type="EMBL" id="DYWV01000018">
    <property type="protein sequence ID" value="HJF39384.1"/>
    <property type="molecule type" value="Genomic_DNA"/>
</dbReference>
<organism evidence="3 4">
    <name type="scientific">Thomasclavelia spiroformis</name>
    <dbReference type="NCBI Taxonomy" id="29348"/>
    <lineage>
        <taxon>Bacteria</taxon>
        <taxon>Bacillati</taxon>
        <taxon>Bacillota</taxon>
        <taxon>Erysipelotrichia</taxon>
        <taxon>Erysipelotrichales</taxon>
        <taxon>Coprobacillaceae</taxon>
        <taxon>Thomasclavelia</taxon>
    </lineage>
</organism>
<name>A0A1Y4QC29_9FIRM</name>
<dbReference type="RefSeq" id="WP_087254352.1">
    <property type="nucleotide sequence ID" value="NZ_CAJFOD010000041.1"/>
</dbReference>
<feature type="transmembrane region" description="Helical" evidence="1">
    <location>
        <begin position="12"/>
        <end position="28"/>
    </location>
</feature>
<evidence type="ECO:0000313" key="4">
    <source>
        <dbReference type="Proteomes" id="UP000196258"/>
    </source>
</evidence>
<evidence type="ECO:0008006" key="5">
    <source>
        <dbReference type="Google" id="ProtNLM"/>
    </source>
</evidence>
<keyword evidence="1" id="KW-1133">Transmembrane helix</keyword>